<proteinExistence type="predicted"/>
<evidence type="ECO:0000313" key="2">
    <source>
        <dbReference type="EMBL" id="QGT98938.1"/>
    </source>
</evidence>
<dbReference type="EMBL" id="CP046457">
    <property type="protein sequence ID" value="QGT98938.1"/>
    <property type="molecule type" value="Genomic_DNA"/>
</dbReference>
<gene>
    <name evidence="2" type="ORF">SYNTR_0345</name>
</gene>
<organism evidence="2 3">
    <name type="scientific">Candidatus Syntrophocurvum alkaliphilum</name>
    <dbReference type="NCBI Taxonomy" id="2293317"/>
    <lineage>
        <taxon>Bacteria</taxon>
        <taxon>Bacillati</taxon>
        <taxon>Bacillota</taxon>
        <taxon>Clostridia</taxon>
        <taxon>Eubacteriales</taxon>
        <taxon>Syntrophomonadaceae</taxon>
        <taxon>Candidatus Syntrophocurvum</taxon>
    </lineage>
</organism>
<keyword evidence="1" id="KW-0472">Membrane</keyword>
<keyword evidence="1" id="KW-1133">Transmembrane helix</keyword>
<evidence type="ECO:0000313" key="3">
    <source>
        <dbReference type="Proteomes" id="UP000426444"/>
    </source>
</evidence>
<dbReference type="KEGG" id="salq:SYNTR_0345"/>
<protein>
    <recommendedName>
        <fullName evidence="4">Prepilin-type N-terminal cleavage/methylation domain-containing protein</fullName>
    </recommendedName>
</protein>
<dbReference type="Pfam" id="PF07963">
    <property type="entry name" value="N_methyl"/>
    <property type="match status" value="1"/>
</dbReference>
<dbReference type="PROSITE" id="PS00409">
    <property type="entry name" value="PROKAR_NTER_METHYL"/>
    <property type="match status" value="1"/>
</dbReference>
<evidence type="ECO:0008006" key="4">
    <source>
        <dbReference type="Google" id="ProtNLM"/>
    </source>
</evidence>
<keyword evidence="1" id="KW-0812">Transmembrane</keyword>
<dbReference type="RefSeq" id="WP_156202882.1">
    <property type="nucleotide sequence ID" value="NZ_CP046457.1"/>
</dbReference>
<reference evidence="3" key="1">
    <citation type="journal article" date="2019" name="Microbiology">
        <title>Complete Genome Sequence of an Uncultured Bacterium of the Candidate Phylum Bipolaricaulota.</title>
        <authorList>
            <person name="Kadnikov V.V."/>
            <person name="Mardanov A.V."/>
            <person name="Beletsky A.V."/>
            <person name="Frank Y.A."/>
            <person name="Karnachuk O.V."/>
            <person name="Ravin N.V."/>
        </authorList>
    </citation>
    <scope>NUCLEOTIDE SEQUENCE [LARGE SCALE GENOMIC DNA]</scope>
</reference>
<dbReference type="OrthoDB" id="6712892at2"/>
<dbReference type="InterPro" id="IPR012902">
    <property type="entry name" value="N_methyl_site"/>
</dbReference>
<name>A0A6I6DEG2_9FIRM</name>
<dbReference type="AlphaFoldDB" id="A0A6I6DEG2"/>
<feature type="transmembrane region" description="Helical" evidence="1">
    <location>
        <begin position="12"/>
        <end position="36"/>
    </location>
</feature>
<keyword evidence="3" id="KW-1185">Reference proteome</keyword>
<evidence type="ECO:0000256" key="1">
    <source>
        <dbReference type="SAM" id="Phobius"/>
    </source>
</evidence>
<accession>A0A6I6DEG2</accession>
<dbReference type="Proteomes" id="UP000426444">
    <property type="component" value="Chromosome"/>
</dbReference>
<sequence>MMNIHSGEQGFTLIELVISLAMTSLIVIGSMSLLWIGSNSFERQHIQAELQYSARKAQEVLKKDIRESSNIKISNDKELVLITDRTVLYRVNTNQNNRTELLRNGVPTAENIIMLKYTLTPDKIVNYEITAKKNQIEYTLKGSCRPQNENISWIAGQGSTGDN</sequence>
<dbReference type="NCBIfam" id="TIGR02532">
    <property type="entry name" value="IV_pilin_GFxxxE"/>
    <property type="match status" value="1"/>
</dbReference>